<comment type="cofactor">
    <cofactor evidence="1">
        <name>FMN</name>
        <dbReference type="ChEBI" id="CHEBI:58210"/>
    </cofactor>
</comment>
<evidence type="ECO:0000313" key="7">
    <source>
        <dbReference type="EMBL" id="KAG5166135.1"/>
    </source>
</evidence>
<evidence type="ECO:0000256" key="5">
    <source>
        <dbReference type="ARBA" id="ARBA00023002"/>
    </source>
</evidence>
<dbReference type="InterPro" id="IPR001155">
    <property type="entry name" value="OxRdtase_FMN_N"/>
</dbReference>
<evidence type="ECO:0000256" key="1">
    <source>
        <dbReference type="ARBA" id="ARBA00001917"/>
    </source>
</evidence>
<accession>A0A8H7XQW4</accession>
<name>A0A8H7XQW4_PSICU</name>
<gene>
    <name evidence="7" type="ORF">JR316_008209</name>
</gene>
<protein>
    <recommendedName>
        <fullName evidence="6">NADH:flavin oxidoreductase/NADH oxidase N-terminal domain-containing protein</fullName>
    </recommendedName>
</protein>
<keyword evidence="5" id="KW-0560">Oxidoreductase</keyword>
<evidence type="ECO:0000256" key="2">
    <source>
        <dbReference type="ARBA" id="ARBA00022630"/>
    </source>
</evidence>
<evidence type="ECO:0000256" key="3">
    <source>
        <dbReference type="ARBA" id="ARBA00022643"/>
    </source>
</evidence>
<dbReference type="Pfam" id="PF00724">
    <property type="entry name" value="Oxidored_FMN"/>
    <property type="match status" value="1"/>
</dbReference>
<keyword evidence="3" id="KW-0288">FMN</keyword>
<dbReference type="Gene3D" id="3.20.20.70">
    <property type="entry name" value="Aldolase class I"/>
    <property type="match status" value="1"/>
</dbReference>
<comment type="caution">
    <text evidence="7">The sequence shown here is derived from an EMBL/GenBank/DDBJ whole genome shotgun (WGS) entry which is preliminary data.</text>
</comment>
<dbReference type="PANTHER" id="PTHR43303:SF4">
    <property type="entry name" value="NADPH DEHYDROGENASE C23G7.10C-RELATED"/>
    <property type="match status" value="1"/>
</dbReference>
<keyword evidence="4" id="KW-0521">NADP</keyword>
<dbReference type="GO" id="GO:0010181">
    <property type="term" value="F:FMN binding"/>
    <property type="evidence" value="ECO:0007669"/>
    <property type="project" value="InterPro"/>
</dbReference>
<proteinExistence type="predicted"/>
<dbReference type="GO" id="GO:0050661">
    <property type="term" value="F:NADP binding"/>
    <property type="evidence" value="ECO:0007669"/>
    <property type="project" value="InterPro"/>
</dbReference>
<dbReference type="EMBL" id="JAFIQS010000008">
    <property type="protein sequence ID" value="KAG5166135.1"/>
    <property type="molecule type" value="Genomic_DNA"/>
</dbReference>
<dbReference type="CDD" id="cd02932">
    <property type="entry name" value="OYE_YqiM_FMN"/>
    <property type="match status" value="1"/>
</dbReference>
<dbReference type="SUPFAM" id="SSF51395">
    <property type="entry name" value="FMN-linked oxidoreductases"/>
    <property type="match status" value="1"/>
</dbReference>
<dbReference type="PANTHER" id="PTHR43303">
    <property type="entry name" value="NADPH DEHYDROGENASE C23G7.10C-RELATED"/>
    <property type="match status" value="1"/>
</dbReference>
<reference evidence="7" key="1">
    <citation type="submission" date="2021-02" db="EMBL/GenBank/DDBJ databases">
        <title>Psilocybe cubensis genome.</title>
        <authorList>
            <person name="Mckernan K.J."/>
            <person name="Crawford S."/>
            <person name="Trippe A."/>
            <person name="Kane L.T."/>
            <person name="Mclaughlin S."/>
        </authorList>
    </citation>
    <scope>NUCLEOTIDE SEQUENCE [LARGE SCALE GENOMIC DNA]</scope>
    <source>
        <strain evidence="7">MGC-MH-2018</strain>
    </source>
</reference>
<dbReference type="InterPro" id="IPR044152">
    <property type="entry name" value="YqjM-like"/>
</dbReference>
<sequence length="441" mass="47967">MTTTTSRSNANVAAKEIPYFTPAQDIPAGSSTSEGNHNLPVLFQPIQIRGVRFQNRIWVSPMCQYSAENGHPTPWHLAHLGGIFIRGPGHTMIEATAVLPNGRITPEDVGIWSDDHIPTLKTLVTFAHSQSQKIGIQLAHAGRKASTVAPWIQGNPTASKDVGGWPDNTWAPSAIPYQDDFPHPVTMTIDNIKELVDAFEAGAKRSIEAGFDVVEIHAAHGYLLTEFLCPTSNKRTDEYGGSFENRVRLVLEVVDRVRSVIPQTTPLFLRISATEWLEQSSPNEPSWRPEDTAQFAPILYQHGIDLIDVSSGGNSPKQKVIGGPGYQAPFSKAVMQAMHATSPYLPPTMHNTLGGPPSRLVVGTVGGITSGIQANKLLEDGYADVVAVGRHFLRDPSLVWSWAEEFGDVDIRLANQIRWCFQGRGKKTGAGKASGTQSTKS</sequence>
<dbReference type="GO" id="GO:0003959">
    <property type="term" value="F:NADPH dehydrogenase activity"/>
    <property type="evidence" value="ECO:0007669"/>
    <property type="project" value="InterPro"/>
</dbReference>
<evidence type="ECO:0000256" key="4">
    <source>
        <dbReference type="ARBA" id="ARBA00022857"/>
    </source>
</evidence>
<keyword evidence="2" id="KW-0285">Flavoprotein</keyword>
<dbReference type="InterPro" id="IPR013785">
    <property type="entry name" value="Aldolase_TIM"/>
</dbReference>
<organism evidence="7">
    <name type="scientific">Psilocybe cubensis</name>
    <name type="common">Psychedelic mushroom</name>
    <name type="synonym">Stropharia cubensis</name>
    <dbReference type="NCBI Taxonomy" id="181762"/>
    <lineage>
        <taxon>Eukaryota</taxon>
        <taxon>Fungi</taxon>
        <taxon>Dikarya</taxon>
        <taxon>Basidiomycota</taxon>
        <taxon>Agaricomycotina</taxon>
        <taxon>Agaricomycetes</taxon>
        <taxon>Agaricomycetidae</taxon>
        <taxon>Agaricales</taxon>
        <taxon>Agaricineae</taxon>
        <taxon>Strophariaceae</taxon>
        <taxon>Psilocybe</taxon>
    </lineage>
</organism>
<dbReference type="AlphaFoldDB" id="A0A8H7XQW4"/>
<feature type="domain" description="NADH:flavin oxidoreductase/NADH oxidase N-terminal" evidence="6">
    <location>
        <begin position="42"/>
        <end position="400"/>
    </location>
</feature>
<evidence type="ECO:0000259" key="6">
    <source>
        <dbReference type="Pfam" id="PF00724"/>
    </source>
</evidence>